<sequence length="149" mass="16204">MAFKWLFEPLLLVSVDFFLGAISFCCQIAFFSTYFIATNYDLAGTGIWAGIIFISTAVFAWKMDGKVDKFILGIGPCLSFACGVILFSLNVASLSQLAKVCPLESPYGNAKYHCSAEIGLDVVLMLCGLFAIPVNAILTLFVFNLVKSN</sequence>
<reference evidence="1 2" key="1">
    <citation type="submission" date="2016-03" db="EMBL/GenBank/DDBJ databases">
        <title>EvidentialGene: Evidence-directed Construction of Genes on Genomes.</title>
        <authorList>
            <person name="Gilbert D.G."/>
            <person name="Choi J.-H."/>
            <person name="Mockaitis K."/>
            <person name="Colbourne J."/>
            <person name="Pfrender M."/>
        </authorList>
    </citation>
    <scope>NUCLEOTIDE SEQUENCE [LARGE SCALE GENOMIC DNA]</scope>
    <source>
        <strain evidence="1 2">Xinb3</strain>
        <tissue evidence="1">Complete organism</tissue>
    </source>
</reference>
<protein>
    <submittedName>
        <fullName evidence="1">Uncharacterized protein</fullName>
    </submittedName>
</protein>
<organism evidence="1 2">
    <name type="scientific">Daphnia magna</name>
    <dbReference type="NCBI Taxonomy" id="35525"/>
    <lineage>
        <taxon>Eukaryota</taxon>
        <taxon>Metazoa</taxon>
        <taxon>Ecdysozoa</taxon>
        <taxon>Arthropoda</taxon>
        <taxon>Crustacea</taxon>
        <taxon>Branchiopoda</taxon>
        <taxon>Diplostraca</taxon>
        <taxon>Cladocera</taxon>
        <taxon>Anomopoda</taxon>
        <taxon>Daphniidae</taxon>
        <taxon>Daphnia</taxon>
    </lineage>
</organism>
<proteinExistence type="predicted"/>
<dbReference type="Proteomes" id="UP000076858">
    <property type="component" value="Unassembled WGS sequence"/>
</dbReference>
<dbReference type="EMBL" id="LRGB01000848">
    <property type="protein sequence ID" value="KZS15823.1"/>
    <property type="molecule type" value="Genomic_DNA"/>
</dbReference>
<accession>A0A0P5ZA87</accession>
<comment type="caution">
    <text evidence="1">The sequence shown here is derived from an EMBL/GenBank/DDBJ whole genome shotgun (WGS) entry which is preliminary data.</text>
</comment>
<evidence type="ECO:0000313" key="2">
    <source>
        <dbReference type="Proteomes" id="UP000076858"/>
    </source>
</evidence>
<gene>
    <name evidence="1" type="ORF">APZ42_018569</name>
</gene>
<name>A0A0P5ZA87_9CRUS</name>
<dbReference type="OrthoDB" id="6337417at2759"/>
<keyword evidence="2" id="KW-1185">Reference proteome</keyword>
<dbReference type="AlphaFoldDB" id="A0A0P5ZA87"/>
<evidence type="ECO:0000313" key="1">
    <source>
        <dbReference type="EMBL" id="KZS15823.1"/>
    </source>
</evidence>